<dbReference type="Proteomes" id="UP000748108">
    <property type="component" value="Unassembled WGS sequence"/>
</dbReference>
<evidence type="ECO:0000256" key="1">
    <source>
        <dbReference type="SAM" id="MobiDB-lite"/>
    </source>
</evidence>
<organism evidence="2 3">
    <name type="scientific">Hydrogenibacillus schlegelii</name>
    <name type="common">Bacillus schlegelii</name>
    <dbReference type="NCBI Taxonomy" id="1484"/>
    <lineage>
        <taxon>Bacteria</taxon>
        <taxon>Bacillati</taxon>
        <taxon>Bacillota</taxon>
        <taxon>Bacilli</taxon>
        <taxon>Bacillales</taxon>
        <taxon>Bacillales Family X. Incertae Sedis</taxon>
        <taxon>Hydrogenibacillus</taxon>
    </lineage>
</organism>
<reference evidence="2" key="1">
    <citation type="journal article" date="2021" name="Microbiology">
        <title>Metagenomic Analysis of the Microbial Community in the Underground Coal Fire Area (Kemerovo Region, Russia) Revealed Predominance of Thermophilic Members of the Phyla Deinococcus-thermus, Aquificae, and Firmicutes.</title>
        <authorList>
            <person name="Kadnikov V."/>
            <person name="Mardanov A.V."/>
            <person name="Beletsky A.V."/>
            <person name="Karnachuk O.V."/>
            <person name="Ravin N.V."/>
        </authorList>
    </citation>
    <scope>NUCLEOTIDE SEQUENCE</scope>
    <source>
        <strain evidence="2">RBS10-49</strain>
    </source>
</reference>
<evidence type="ECO:0000313" key="2">
    <source>
        <dbReference type="EMBL" id="MBT9282022.1"/>
    </source>
</evidence>
<name>A0A947G7Y2_HYDSH</name>
<proteinExistence type="predicted"/>
<sequence>MTEAKPHLEAVVVVEGRRDAARVREAAEVDVFVLGGDALTPERSPPSGALPACGTSSS</sequence>
<dbReference type="AlphaFoldDB" id="A0A947G7Y2"/>
<gene>
    <name evidence="2" type="ORF">KM312_05120</name>
</gene>
<feature type="region of interest" description="Disordered" evidence="1">
    <location>
        <begin position="37"/>
        <end position="58"/>
    </location>
</feature>
<protein>
    <submittedName>
        <fullName evidence="2">Uncharacterized protein</fullName>
    </submittedName>
</protein>
<comment type="caution">
    <text evidence="2">The sequence shown here is derived from an EMBL/GenBank/DDBJ whole genome shotgun (WGS) entry which is preliminary data.</text>
</comment>
<accession>A0A947G7Y2</accession>
<evidence type="ECO:0000313" key="3">
    <source>
        <dbReference type="Proteomes" id="UP000748108"/>
    </source>
</evidence>
<dbReference type="EMBL" id="JAHHQF010000047">
    <property type="protein sequence ID" value="MBT9282022.1"/>
    <property type="molecule type" value="Genomic_DNA"/>
</dbReference>